<accession>W4FNR1</accession>
<feature type="compositionally biased region" description="Low complexity" evidence="1">
    <location>
        <begin position="155"/>
        <end position="169"/>
    </location>
</feature>
<name>W4FNR1_APHAT</name>
<dbReference type="VEuPathDB" id="FungiDB:H257_15084"/>
<protein>
    <submittedName>
        <fullName evidence="2">Uncharacterized protein</fullName>
    </submittedName>
</protein>
<proteinExistence type="predicted"/>
<gene>
    <name evidence="2" type="ORF">H257_15084</name>
</gene>
<evidence type="ECO:0000256" key="1">
    <source>
        <dbReference type="SAM" id="MobiDB-lite"/>
    </source>
</evidence>
<dbReference type="RefSeq" id="XP_009841370.1">
    <property type="nucleotide sequence ID" value="XM_009843068.1"/>
</dbReference>
<dbReference type="OrthoDB" id="206880at2759"/>
<organism evidence="2">
    <name type="scientific">Aphanomyces astaci</name>
    <name type="common">Crayfish plague agent</name>
    <dbReference type="NCBI Taxonomy" id="112090"/>
    <lineage>
        <taxon>Eukaryota</taxon>
        <taxon>Sar</taxon>
        <taxon>Stramenopiles</taxon>
        <taxon>Oomycota</taxon>
        <taxon>Saprolegniomycetes</taxon>
        <taxon>Saprolegniales</taxon>
        <taxon>Verrucalvaceae</taxon>
        <taxon>Aphanomyces</taxon>
    </lineage>
</organism>
<dbReference type="EMBL" id="KI913179">
    <property type="protein sequence ID" value="ETV69117.1"/>
    <property type="molecule type" value="Genomic_DNA"/>
</dbReference>
<dbReference type="AlphaFoldDB" id="W4FNR1"/>
<feature type="region of interest" description="Disordered" evidence="1">
    <location>
        <begin position="96"/>
        <end position="205"/>
    </location>
</feature>
<dbReference type="GeneID" id="20817080"/>
<reference evidence="2" key="1">
    <citation type="submission" date="2013-12" db="EMBL/GenBank/DDBJ databases">
        <title>The Genome Sequence of Aphanomyces astaci APO3.</title>
        <authorList>
            <consortium name="The Broad Institute Genomics Platform"/>
            <person name="Russ C."/>
            <person name="Tyler B."/>
            <person name="van West P."/>
            <person name="Dieguez-Uribeondo J."/>
            <person name="Young S.K."/>
            <person name="Zeng Q."/>
            <person name="Gargeya S."/>
            <person name="Fitzgerald M."/>
            <person name="Abouelleil A."/>
            <person name="Alvarado L."/>
            <person name="Chapman S.B."/>
            <person name="Gainer-Dewar J."/>
            <person name="Goldberg J."/>
            <person name="Griggs A."/>
            <person name="Gujja S."/>
            <person name="Hansen M."/>
            <person name="Howarth C."/>
            <person name="Imamovic A."/>
            <person name="Ireland A."/>
            <person name="Larimer J."/>
            <person name="McCowan C."/>
            <person name="Murphy C."/>
            <person name="Pearson M."/>
            <person name="Poon T.W."/>
            <person name="Priest M."/>
            <person name="Roberts A."/>
            <person name="Saif S."/>
            <person name="Shea T."/>
            <person name="Sykes S."/>
            <person name="Wortman J."/>
            <person name="Nusbaum C."/>
            <person name="Birren B."/>
        </authorList>
    </citation>
    <scope>NUCLEOTIDE SEQUENCE [LARGE SCALE GENOMIC DNA]</scope>
    <source>
        <strain evidence="2">APO3</strain>
    </source>
</reference>
<evidence type="ECO:0000313" key="2">
    <source>
        <dbReference type="EMBL" id="ETV69117.1"/>
    </source>
</evidence>
<feature type="compositionally biased region" description="Basic and acidic residues" evidence="1">
    <location>
        <begin position="195"/>
        <end position="205"/>
    </location>
</feature>
<sequence length="626" mass="69250">MHAYYMQYQQQQQWQAAQQAIKQQRHHHHQQLRQSIRELRQSTLRDVLRDRNAAMMNQLQDIQHHLHKHDEQQSQAAMTELLQQILHQQKKVEKLLSQPQPSDLNPQAEEEPANAPNVPQQADARGAAINPSQPPPRQAAKRTSAIPATSKSLDPAEGTAAAAPWTGGPPKRPPTAGAAAAPVERSQAGPHNATPHHDRGGKEEVMPVTGGALFSEDEEQLLAIPEDDYDTNDILADPPPPSQGKEDVAAQVTVTIQESKRHDSMRRKALMQHMNHSTTGLKRPQWRLDADAANGVVSTFGEGAMAPVQVFRSVAMVVLSVVCLQRLSLARRKTLRDEEAQVMANMIQVYVEATRSWMAKEVRVPIASVLQDPTMNFGGGGGGADKGLKKKYKTLLFPKKVPKNTPQALVQLKVRLKGIVDAIVKTTLRPQDTPDAIAKFLRRVTTDGVYFPPDYLSAEERTALEFNSLGATRNMTMNPHRFNVVVLNFVVVRIVVPDLILRPWEGGIGSKVQPAAQVQHNLRVLATAMYTLCQQIVPTALLDPGTAAPAVVSSEPPPQAQSSTMRLLTQIPALLYPKDVLPLHDVDFAAFLIDQQEKLQTWLHQLQLVVHTQPPGKPTTTNEYHN</sequence>